<proteinExistence type="predicted"/>
<dbReference type="AlphaFoldDB" id="A0AAW0CVM8"/>
<evidence type="ECO:0000313" key="3">
    <source>
        <dbReference type="Proteomes" id="UP001362999"/>
    </source>
</evidence>
<protein>
    <submittedName>
        <fullName evidence="2">Uncharacterized protein</fullName>
    </submittedName>
</protein>
<gene>
    <name evidence="2" type="ORF">R3P38DRAFT_2612175</name>
</gene>
<evidence type="ECO:0000313" key="2">
    <source>
        <dbReference type="EMBL" id="KAK7042876.1"/>
    </source>
</evidence>
<organism evidence="2 3">
    <name type="scientific">Favolaschia claudopus</name>
    <dbReference type="NCBI Taxonomy" id="2862362"/>
    <lineage>
        <taxon>Eukaryota</taxon>
        <taxon>Fungi</taxon>
        <taxon>Dikarya</taxon>
        <taxon>Basidiomycota</taxon>
        <taxon>Agaricomycotina</taxon>
        <taxon>Agaricomycetes</taxon>
        <taxon>Agaricomycetidae</taxon>
        <taxon>Agaricales</taxon>
        <taxon>Marasmiineae</taxon>
        <taxon>Mycenaceae</taxon>
        <taxon>Favolaschia</taxon>
    </lineage>
</organism>
<dbReference type="InterPro" id="IPR041078">
    <property type="entry name" value="Plavaka"/>
</dbReference>
<feature type="compositionally biased region" description="Acidic residues" evidence="1">
    <location>
        <begin position="90"/>
        <end position="113"/>
    </location>
</feature>
<accession>A0AAW0CVM8</accession>
<dbReference type="Pfam" id="PF18759">
    <property type="entry name" value="Plavaka"/>
    <property type="match status" value="1"/>
</dbReference>
<comment type="caution">
    <text evidence="2">The sequence shown here is derived from an EMBL/GenBank/DDBJ whole genome shotgun (WGS) entry which is preliminary data.</text>
</comment>
<evidence type="ECO:0000256" key="1">
    <source>
        <dbReference type="SAM" id="MobiDB-lite"/>
    </source>
</evidence>
<keyword evidence="3" id="KW-1185">Reference proteome</keyword>
<dbReference type="Proteomes" id="UP001362999">
    <property type="component" value="Unassembled WGS sequence"/>
</dbReference>
<name>A0AAW0CVM8_9AGAR</name>
<feature type="region of interest" description="Disordered" evidence="1">
    <location>
        <begin position="136"/>
        <end position="157"/>
    </location>
</feature>
<sequence length="1014" mass="113858">MSETVCEGCGAGFKGKGYTLHLKRSTNAACLVIAEREANRGLFGQRSAEEIGGLENLSLPTGHFTGDLFGAYGPADFDYLNDREEQLMDVDEDSGEEGDGEEDGEEEEDDEADAEARADLACGYEAPRAHAAATVRNTDIPHPDPPSAPSAPARAREIRQAAEDRFHHKPIVDKFPGGKAGIPLRNNQDCSSEKAYDSALKDRASANPYAPFASRMDWEVAKWAKLRGAGSTAFSDLLEVEGVRNALNLSYGNSAQLNKIIDEKLPGRPKFVRSEVVVNGEVFHLYSRDILECVRALWGDSEFAPYLFVAPERHYIDKDKTMRMYHNMHTGKWWWDTQVEVEKKHPGATIIPIIISSDKTQLTVFGNKSAYPVYMTLGNIPKEIRRKPSHRAYVLLGYLPTSKMKNIKNKSARRRVLANVFHACMTHILAPLETPGKSGMPVTSGDGVTRRGHPIYATFVGDYPEQCLVTAIKTGECPTCEVPREELGEDSQFPLRDLEMILKALDRLDEGPTIYRKACEEAGIKPVYHPFWENLPHTNIFRSIAPDVLHQLYQGIVKHLIAWLKAVCGEAEIDARCRRLPPNHNIRLFMNGISDLNRVTGKEHDQISRFILGIIIDIQLPDNLPSSRLLGAVRGILDFVHLAQYPMHTDETLSLLEAALQNFHNNKGIFVELEVRPDFNLPKLHNSSHTPSYIEYFGTTDNYNTEYTERLHIDLAKDAYRSTNFKDEFPQMTLWLERKEKIFRHEKYIQWRLDGCPAPPTLKPLPPGIVYERRLKMTKHPTHKAVKIPTLISDYGATSFRSALARFVVQFKNPAFTRAQIEAESHSIPLHFNRVPVYHRLKFVTEDPYTAGGPEDSVVDSIHVQPSKTSRSGKELAGRFDTALVNDGAGGLTGVSGYRVGQVRVVFSLKPAHIHSLFGNGISPPQHLAYVEWFSPFTAQPEPHHLMYKVKRSIKDGARMASIVPVANIRRSIHLLPKFGPVAPSHWTSANVLDECPTFFVNCFSDRHVYTTVY</sequence>
<feature type="region of interest" description="Disordered" evidence="1">
    <location>
        <begin position="90"/>
        <end position="115"/>
    </location>
</feature>
<dbReference type="EMBL" id="JAWWNJ010000013">
    <property type="protein sequence ID" value="KAK7042876.1"/>
    <property type="molecule type" value="Genomic_DNA"/>
</dbReference>
<reference evidence="2 3" key="1">
    <citation type="journal article" date="2024" name="J Genomics">
        <title>Draft genome sequencing and assembly of Favolaschia claudopus CIRM-BRFM 2984 isolated from oak limbs.</title>
        <authorList>
            <person name="Navarro D."/>
            <person name="Drula E."/>
            <person name="Chaduli D."/>
            <person name="Cazenave R."/>
            <person name="Ahrendt S."/>
            <person name="Wang J."/>
            <person name="Lipzen A."/>
            <person name="Daum C."/>
            <person name="Barry K."/>
            <person name="Grigoriev I.V."/>
            <person name="Favel A."/>
            <person name="Rosso M.N."/>
            <person name="Martin F."/>
        </authorList>
    </citation>
    <scope>NUCLEOTIDE SEQUENCE [LARGE SCALE GENOMIC DNA]</scope>
    <source>
        <strain evidence="2 3">CIRM-BRFM 2984</strain>
    </source>
</reference>